<evidence type="ECO:0000256" key="2">
    <source>
        <dbReference type="ARBA" id="ARBA00011255"/>
    </source>
</evidence>
<keyword evidence="5 7" id="KW-0975">Bacterial flagellum</keyword>
<dbReference type="GO" id="GO:0007155">
    <property type="term" value="P:cell adhesion"/>
    <property type="evidence" value="ECO:0007669"/>
    <property type="project" value="InterPro"/>
</dbReference>
<evidence type="ECO:0000256" key="6">
    <source>
        <dbReference type="ARBA" id="ARBA00025175"/>
    </source>
</evidence>
<keyword evidence="10" id="KW-0966">Cell projection</keyword>
<evidence type="ECO:0000256" key="7">
    <source>
        <dbReference type="RuleBase" id="RU362066"/>
    </source>
</evidence>
<feature type="domain" description="Flagellar hook-associated protein 2 C-terminal" evidence="9">
    <location>
        <begin position="233"/>
        <end position="478"/>
    </location>
</feature>
<dbReference type="EMBL" id="CP026377">
    <property type="protein sequence ID" value="AUX91722.1"/>
    <property type="molecule type" value="Genomic_DNA"/>
</dbReference>
<keyword evidence="10" id="KW-0282">Flagellum</keyword>
<feature type="domain" description="Flagellar hook-associated protein 2 N-terminal" evidence="8">
    <location>
        <begin position="11"/>
        <end position="104"/>
    </location>
</feature>
<proteinExistence type="inferred from homology"/>
<evidence type="ECO:0000313" key="10">
    <source>
        <dbReference type="EMBL" id="AUX91722.1"/>
    </source>
</evidence>
<dbReference type="AlphaFoldDB" id="A0A2L0IBH8"/>
<evidence type="ECO:0000259" key="8">
    <source>
        <dbReference type="Pfam" id="PF02465"/>
    </source>
</evidence>
<sequence>MATLSSLGIGSGLDTASMLTQMKAAEQSRLNPYTTLKSSYENKISAWGKISSALSSLQTTVKKLNGEAFNTLTISDNKAFKATATPEAAADSHSVTVKQLAVSHKLKTTGYPSADDRLGDKSGGKRTLTITQANGKEISVSLKDDETSLNQIAKAINKQEGDVRASVQRSDEGYQLVLSSRTAGTEGEMSVRVTGDDELGKVLNTAEGGQRPDPNHPGAVIGANDRMVSVAAAQDAQLTVDGISYTRSGNSISDIITGVTLNLTGVSENGASEQLTLNVDNSAIKTTLQEFVKQYNALLSQTSSASKYVPNETSGLTDADVAKPNAENGALMGDGTLRGLVSELRSAVNGVYGERGADVSALNSLGINIDPASGQMTLDEEKLDKAIADFPEQIGTLFKGNNELDGLATGLSEIVTKYLGDKENKKEGVIKGMTDTLDEQVKLVKEQIDKTQKLIDAQVERYRVQFQNLDSTMSQLNNLSNQLTAVLSTL</sequence>
<protein>
    <recommendedName>
        <fullName evidence="3 7">Flagellar hook-associated protein 2</fullName>
        <shortName evidence="7">HAP2</shortName>
    </recommendedName>
    <alternativeName>
        <fullName evidence="7">Flagellar cap protein</fullName>
    </alternativeName>
</protein>
<dbReference type="InterPro" id="IPR010810">
    <property type="entry name" value="Flagellin_hook_IN_motif"/>
</dbReference>
<dbReference type="GO" id="GO:0009421">
    <property type="term" value="C:bacterial-type flagellum filament cap"/>
    <property type="evidence" value="ECO:0007669"/>
    <property type="project" value="InterPro"/>
</dbReference>
<dbReference type="InterPro" id="IPR040026">
    <property type="entry name" value="FliD"/>
</dbReference>
<accession>A0A2L0IBH8</accession>
<reference evidence="10 11" key="1">
    <citation type="submission" date="2018-01" db="EMBL/GenBank/DDBJ databases">
        <title>Complete and assembled Genome of Pantoea gaviniae DSM22758T.</title>
        <authorList>
            <person name="Stevens M.J.A."/>
            <person name="Zurfluh K."/>
            <person name="Stephan R."/>
        </authorList>
    </citation>
    <scope>NUCLEOTIDE SEQUENCE [LARGE SCALE GENOMIC DNA]</scope>
    <source>
        <strain evidence="10 11">DSM 22758</strain>
    </source>
</reference>
<dbReference type="PANTHER" id="PTHR30288:SF0">
    <property type="entry name" value="FLAGELLAR HOOK-ASSOCIATED PROTEIN 2"/>
    <property type="match status" value="1"/>
</dbReference>
<dbReference type="Proteomes" id="UP000238365">
    <property type="component" value="Chromosome"/>
</dbReference>
<evidence type="ECO:0000313" key="11">
    <source>
        <dbReference type="Proteomes" id="UP000238365"/>
    </source>
</evidence>
<keyword evidence="4" id="KW-0175">Coiled coil</keyword>
<comment type="subcellular location">
    <subcellularLocation>
        <location evidence="7">Secreted</location>
    </subcellularLocation>
    <subcellularLocation>
        <location evidence="7">Bacterial flagellum</location>
    </subcellularLocation>
</comment>
<name>A0A2L0IBH8_9GAMM</name>
<evidence type="ECO:0000256" key="3">
    <source>
        <dbReference type="ARBA" id="ARBA00016246"/>
    </source>
</evidence>
<keyword evidence="7" id="KW-0964">Secreted</keyword>
<gene>
    <name evidence="10" type="ORF">C2E15_00490</name>
</gene>
<comment type="function">
    <text evidence="6">Required for the morphogenesis and for the elongation of the flagellar filament by facilitating polymerization of the flagellin monomers at the tip of growing filament. Forms a capping structure, which prevents flagellin subunits (transported through the central channel of the flagellum) from leaking out without polymerization at the distal end.</text>
</comment>
<dbReference type="InterPro" id="IPR010809">
    <property type="entry name" value="FliD_C"/>
</dbReference>
<dbReference type="GO" id="GO:0071973">
    <property type="term" value="P:bacterial-type flagellum-dependent cell motility"/>
    <property type="evidence" value="ECO:0007669"/>
    <property type="project" value="TreeGrafter"/>
</dbReference>
<dbReference type="KEGG" id="pgz:C2E15_00490"/>
<evidence type="ECO:0000256" key="4">
    <source>
        <dbReference type="ARBA" id="ARBA00023054"/>
    </source>
</evidence>
<keyword evidence="11" id="KW-1185">Reference proteome</keyword>
<dbReference type="InterPro" id="IPR003481">
    <property type="entry name" value="FliD_N"/>
</dbReference>
<evidence type="ECO:0000259" key="9">
    <source>
        <dbReference type="Pfam" id="PF07195"/>
    </source>
</evidence>
<dbReference type="Pfam" id="PF07195">
    <property type="entry name" value="FliD_C"/>
    <property type="match status" value="1"/>
</dbReference>
<organism evidence="10 11">
    <name type="scientific">Mixta gaviniae</name>
    <dbReference type="NCBI Taxonomy" id="665914"/>
    <lineage>
        <taxon>Bacteria</taxon>
        <taxon>Pseudomonadati</taxon>
        <taxon>Pseudomonadota</taxon>
        <taxon>Gammaproteobacteria</taxon>
        <taxon>Enterobacterales</taxon>
        <taxon>Erwiniaceae</taxon>
        <taxon>Mixta</taxon>
    </lineage>
</organism>
<evidence type="ECO:0000256" key="5">
    <source>
        <dbReference type="ARBA" id="ARBA00023143"/>
    </source>
</evidence>
<dbReference type="GO" id="GO:0009424">
    <property type="term" value="C:bacterial-type flagellum hook"/>
    <property type="evidence" value="ECO:0007669"/>
    <property type="project" value="UniProtKB-UniRule"/>
</dbReference>
<comment type="subunit">
    <text evidence="2 7">Homopentamer.</text>
</comment>
<comment type="function">
    <text evidence="7">Required for morphogenesis and for the elongation of the flagellar filament by facilitating polymerization of the flagellin monomers at the tip of growing filament. Forms a capping structure, which prevents flagellin subunits (transported through the central channel of the flagellum) from leaking out without polymerization at the distal end.</text>
</comment>
<evidence type="ECO:0000256" key="1">
    <source>
        <dbReference type="ARBA" id="ARBA00009764"/>
    </source>
</evidence>
<dbReference type="GO" id="GO:0005576">
    <property type="term" value="C:extracellular region"/>
    <property type="evidence" value="ECO:0007669"/>
    <property type="project" value="UniProtKB-SubCell"/>
</dbReference>
<comment type="similarity">
    <text evidence="1 7">Belongs to the FliD family.</text>
</comment>
<dbReference type="Pfam" id="PF02465">
    <property type="entry name" value="FliD_N"/>
    <property type="match status" value="1"/>
</dbReference>
<dbReference type="Pfam" id="PF07196">
    <property type="entry name" value="Flagellin_IN"/>
    <property type="match status" value="1"/>
</dbReference>
<dbReference type="PANTHER" id="PTHR30288">
    <property type="entry name" value="FLAGELLAR CAP/ASSEMBLY PROTEIN FLID"/>
    <property type="match status" value="1"/>
</dbReference>
<keyword evidence="10" id="KW-0969">Cilium</keyword>
<dbReference type="RefSeq" id="WP_104955664.1">
    <property type="nucleotide sequence ID" value="NZ_CP026377.1"/>
</dbReference>